<dbReference type="PROSITE" id="PS00678">
    <property type="entry name" value="WD_REPEATS_1"/>
    <property type="match status" value="1"/>
</dbReference>
<dbReference type="Proteomes" id="UP000053820">
    <property type="component" value="Unassembled WGS sequence"/>
</dbReference>
<dbReference type="InterPro" id="IPR019775">
    <property type="entry name" value="WD40_repeat_CS"/>
</dbReference>
<dbReference type="EMBL" id="KN839860">
    <property type="protein sequence ID" value="KIJ61778.1"/>
    <property type="molecule type" value="Genomic_DNA"/>
</dbReference>
<feature type="non-terminal residue" evidence="4">
    <location>
        <position position="87"/>
    </location>
</feature>
<reference evidence="4 5" key="1">
    <citation type="submission" date="2014-04" db="EMBL/GenBank/DDBJ databases">
        <title>Evolutionary Origins and Diversification of the Mycorrhizal Mutualists.</title>
        <authorList>
            <consortium name="DOE Joint Genome Institute"/>
            <consortium name="Mycorrhizal Genomics Consortium"/>
            <person name="Kohler A."/>
            <person name="Kuo A."/>
            <person name="Nagy L.G."/>
            <person name="Floudas D."/>
            <person name="Copeland A."/>
            <person name="Barry K.W."/>
            <person name="Cichocki N."/>
            <person name="Veneault-Fourrey C."/>
            <person name="LaButti K."/>
            <person name="Lindquist E.A."/>
            <person name="Lipzen A."/>
            <person name="Lundell T."/>
            <person name="Morin E."/>
            <person name="Murat C."/>
            <person name="Riley R."/>
            <person name="Ohm R."/>
            <person name="Sun H."/>
            <person name="Tunlid A."/>
            <person name="Henrissat B."/>
            <person name="Grigoriev I.V."/>
            <person name="Hibbett D.S."/>
            <person name="Martin F."/>
        </authorList>
    </citation>
    <scope>NUCLEOTIDE SEQUENCE [LARGE SCALE GENOMIC DNA]</scope>
    <source>
        <strain evidence="4 5">MD-312</strain>
    </source>
</reference>
<dbReference type="HOGENOM" id="CLU_000288_57_30_1"/>
<evidence type="ECO:0000256" key="3">
    <source>
        <dbReference type="PROSITE-ProRule" id="PRU00221"/>
    </source>
</evidence>
<dbReference type="InterPro" id="IPR015943">
    <property type="entry name" value="WD40/YVTN_repeat-like_dom_sf"/>
</dbReference>
<protein>
    <recommendedName>
        <fullName evidence="6">WD40 repeat-like protein</fullName>
    </recommendedName>
</protein>
<feature type="non-terminal residue" evidence="4">
    <location>
        <position position="1"/>
    </location>
</feature>
<keyword evidence="5" id="KW-1185">Reference proteome</keyword>
<evidence type="ECO:0000256" key="2">
    <source>
        <dbReference type="ARBA" id="ARBA00022737"/>
    </source>
</evidence>
<feature type="repeat" description="WD" evidence="3">
    <location>
        <begin position="25"/>
        <end position="66"/>
    </location>
</feature>
<dbReference type="PANTHER" id="PTHR19879">
    <property type="entry name" value="TRANSCRIPTION INITIATION FACTOR TFIID"/>
    <property type="match status" value="1"/>
</dbReference>
<keyword evidence="2" id="KW-0677">Repeat</keyword>
<dbReference type="SMART" id="SM00320">
    <property type="entry name" value="WD40"/>
    <property type="match status" value="1"/>
</dbReference>
<evidence type="ECO:0000313" key="4">
    <source>
        <dbReference type="EMBL" id="KIJ61778.1"/>
    </source>
</evidence>
<dbReference type="PANTHER" id="PTHR19879:SF9">
    <property type="entry name" value="TRANSCRIPTION INITIATION FACTOR TFIID SUBUNIT 5"/>
    <property type="match status" value="1"/>
</dbReference>
<dbReference type="PROSITE" id="PS50082">
    <property type="entry name" value="WD_REPEATS_2"/>
    <property type="match status" value="2"/>
</dbReference>
<evidence type="ECO:0000313" key="5">
    <source>
        <dbReference type="Proteomes" id="UP000053820"/>
    </source>
</evidence>
<dbReference type="Gene3D" id="2.130.10.10">
    <property type="entry name" value="YVTN repeat-like/Quinoprotein amine dehydrogenase"/>
    <property type="match status" value="1"/>
</dbReference>
<dbReference type="Pfam" id="PF00400">
    <property type="entry name" value="WD40"/>
    <property type="match status" value="2"/>
</dbReference>
<sequence>LASGREDRRVIVWDAKSHEKVVEGKERHSDGVWSLSFSRDATRVASASYDHSVIVWSTLTGEQLAGPFTGHTDWVECVAFSPDAERL</sequence>
<feature type="repeat" description="WD" evidence="3">
    <location>
        <begin position="1"/>
        <end position="23"/>
    </location>
</feature>
<gene>
    <name evidence="4" type="ORF">HYDPIDRAFT_54049</name>
</gene>
<organism evidence="4 5">
    <name type="scientific">Hydnomerulius pinastri MD-312</name>
    <dbReference type="NCBI Taxonomy" id="994086"/>
    <lineage>
        <taxon>Eukaryota</taxon>
        <taxon>Fungi</taxon>
        <taxon>Dikarya</taxon>
        <taxon>Basidiomycota</taxon>
        <taxon>Agaricomycotina</taxon>
        <taxon>Agaricomycetes</taxon>
        <taxon>Agaricomycetidae</taxon>
        <taxon>Boletales</taxon>
        <taxon>Boletales incertae sedis</taxon>
        <taxon>Leucogyrophana</taxon>
    </lineage>
</organism>
<dbReference type="OrthoDB" id="2682234at2759"/>
<dbReference type="InterPro" id="IPR036322">
    <property type="entry name" value="WD40_repeat_dom_sf"/>
</dbReference>
<dbReference type="AlphaFoldDB" id="A0A0C9W578"/>
<name>A0A0C9W578_9AGAM</name>
<dbReference type="SUPFAM" id="SSF50978">
    <property type="entry name" value="WD40 repeat-like"/>
    <property type="match status" value="1"/>
</dbReference>
<evidence type="ECO:0008006" key="6">
    <source>
        <dbReference type="Google" id="ProtNLM"/>
    </source>
</evidence>
<dbReference type="PROSITE" id="PS50294">
    <property type="entry name" value="WD_REPEATS_REGION"/>
    <property type="match status" value="1"/>
</dbReference>
<proteinExistence type="predicted"/>
<keyword evidence="1 3" id="KW-0853">WD repeat</keyword>
<evidence type="ECO:0000256" key="1">
    <source>
        <dbReference type="ARBA" id="ARBA00022574"/>
    </source>
</evidence>
<dbReference type="InterPro" id="IPR001680">
    <property type="entry name" value="WD40_rpt"/>
</dbReference>
<accession>A0A0C9W578</accession>